<dbReference type="AlphaFoldDB" id="A0AAU7XAG6"/>
<proteinExistence type="predicted"/>
<dbReference type="EMBL" id="CP158568">
    <property type="protein sequence ID" value="XBY44422.1"/>
    <property type="molecule type" value="Genomic_DNA"/>
</dbReference>
<sequence length="66" mass="6547">MDSVSIATGLIAAQASFKADALAAKFLQQNAASDRAVADLVQAASTQSDKLANLAAGIGGNLDVTV</sequence>
<gene>
    <name evidence="1" type="ORF">ABS361_20815</name>
</gene>
<organism evidence="1">
    <name type="scientific">Methyloraptor flagellatus</name>
    <dbReference type="NCBI Taxonomy" id="3162530"/>
    <lineage>
        <taxon>Bacteria</taxon>
        <taxon>Pseudomonadati</taxon>
        <taxon>Pseudomonadota</taxon>
        <taxon>Alphaproteobacteria</taxon>
        <taxon>Hyphomicrobiales</taxon>
        <taxon>Ancalomicrobiaceae</taxon>
        <taxon>Methyloraptor</taxon>
    </lineage>
</organism>
<reference evidence="1" key="1">
    <citation type="submission" date="2024-06" db="EMBL/GenBank/DDBJ databases">
        <title>Methylostella associata gen. nov., sp. nov., a novel Ancalomicrobiaceae-affiliated facultatively methylotrophic bacteria that feed on methanotrophs of the genus Methylococcus.</title>
        <authorList>
            <person name="Saltykova V."/>
            <person name="Danilova O.V."/>
            <person name="Oshkin I.Y."/>
            <person name="Belova S.E."/>
            <person name="Pimenov N.V."/>
            <person name="Dedysh S.N."/>
        </authorList>
    </citation>
    <scope>NUCLEOTIDE SEQUENCE</scope>
    <source>
        <strain evidence="1">S20</strain>
    </source>
</reference>
<dbReference type="KEGG" id="mflg:ABS361_20815"/>
<accession>A0AAU7XAG6</accession>
<name>A0AAU7XAG6_9HYPH</name>
<protein>
    <recommendedName>
        <fullName evidence="2">Motility protein</fullName>
    </recommendedName>
</protein>
<evidence type="ECO:0000313" key="1">
    <source>
        <dbReference type="EMBL" id="XBY44422.1"/>
    </source>
</evidence>
<evidence type="ECO:0008006" key="2">
    <source>
        <dbReference type="Google" id="ProtNLM"/>
    </source>
</evidence>
<dbReference type="RefSeq" id="WP_407049515.1">
    <property type="nucleotide sequence ID" value="NZ_CP158568.1"/>
</dbReference>